<keyword evidence="3" id="KW-1185">Reference proteome</keyword>
<evidence type="ECO:0000256" key="1">
    <source>
        <dbReference type="SAM" id="MobiDB-lite"/>
    </source>
</evidence>
<feature type="region of interest" description="Disordered" evidence="1">
    <location>
        <begin position="597"/>
        <end position="697"/>
    </location>
</feature>
<feature type="compositionally biased region" description="Polar residues" evidence="1">
    <location>
        <begin position="677"/>
        <end position="687"/>
    </location>
</feature>
<accession>A0A836L825</accession>
<reference evidence="2 3" key="1">
    <citation type="submission" date="2021-02" db="EMBL/GenBank/DDBJ databases">
        <title>Porcisia hertigi Genome sequencing and assembly.</title>
        <authorList>
            <person name="Almutairi H."/>
            <person name="Gatherer D."/>
        </authorList>
    </citation>
    <scope>NUCLEOTIDE SEQUENCE [LARGE SCALE GENOMIC DNA]</scope>
    <source>
        <strain evidence="2 3">C119</strain>
    </source>
</reference>
<dbReference type="EMBL" id="JAFJZO010000026">
    <property type="protein sequence ID" value="KAG5501934.1"/>
    <property type="molecule type" value="Genomic_DNA"/>
</dbReference>
<dbReference type="KEGG" id="phet:94290274"/>
<comment type="caution">
    <text evidence="2">The sequence shown here is derived from an EMBL/GenBank/DDBJ whole genome shotgun (WGS) entry which is preliminary data.</text>
</comment>
<dbReference type="OrthoDB" id="271993at2759"/>
<feature type="region of interest" description="Disordered" evidence="1">
    <location>
        <begin position="64"/>
        <end position="144"/>
    </location>
</feature>
<organism evidence="2 3">
    <name type="scientific">Porcisia hertigi</name>
    <dbReference type="NCBI Taxonomy" id="2761500"/>
    <lineage>
        <taxon>Eukaryota</taxon>
        <taxon>Discoba</taxon>
        <taxon>Euglenozoa</taxon>
        <taxon>Kinetoplastea</taxon>
        <taxon>Metakinetoplastina</taxon>
        <taxon>Trypanosomatida</taxon>
        <taxon>Trypanosomatidae</taxon>
        <taxon>Leishmaniinae</taxon>
        <taxon>Porcisia</taxon>
    </lineage>
</organism>
<sequence>MVKKGENHVRVLRSGESIPLSFTSSEFEIVLFRPRYHNRVKTTGDSVLETEGDLVTLEGYFPPKSVNNTEGVNTTISDARTSLTGNEARRDEKKKGVPGPAGLRSSALGSRDSSGAIDVDDPTASPPARKATGGGNEAGARGDSAMDAPLFFDTTVCIFYDGLTKMDYVAMGRTTSDSKGIHYKPHMVVLGSEATSTGYCNFNITRSDGDSFEESEDEVLEEDTEAVPSRTAASNGPVTMAAADGVEVCLRRLSMCAGFLVCATLFGQDSSLNREHNVFYMVRRPRSSMPHCLVPLCVHGEPSSSCVALMVRKVRIHGETLWELVNVGEPLASQDVKSLLLKLQQRGLADPAHFVRDYEVKGVANRGGDAVGGGSEGDAFSSSAEDSSSEVTTSTSQNCLSDAIEAERSGTSVQASVIGEGEYPLPSNRSGRTFSTLLVDVPRVAREGRRQYNVGRSHVQTALFDGDAPGVDEVLDDAMRAVVPCYANASLVRYENGAYNVGSKVDNLVTHYVDHRETYGLYAAGQQSISAGRLGGSKDKLLPHLGASRPVSLADCAARPTVLDRYQSDDSELTARPELPPDLLLTSQERLRAAALQQHRVSSNVNNKKRRSIVGRVSRSSSRSKRKGRKGSRRTPGRRARGKSRSKSKSKSRRGGKKPKGGRRSNSTSRASRNHSVNASPPRSLSSFAGKGVAQSM</sequence>
<feature type="compositionally biased region" description="Polar residues" evidence="1">
    <location>
        <begin position="65"/>
        <end position="85"/>
    </location>
</feature>
<protein>
    <submittedName>
        <fullName evidence="2">Uncharacterized protein</fullName>
    </submittedName>
</protein>
<feature type="compositionally biased region" description="Low complexity" evidence="1">
    <location>
        <begin position="664"/>
        <end position="676"/>
    </location>
</feature>
<dbReference type="GeneID" id="94290274"/>
<proteinExistence type="predicted"/>
<gene>
    <name evidence="2" type="ORF">JKF63_04204</name>
</gene>
<dbReference type="AlphaFoldDB" id="A0A836L825"/>
<name>A0A836L825_9TRYP</name>
<feature type="region of interest" description="Disordered" evidence="1">
    <location>
        <begin position="369"/>
        <end position="397"/>
    </location>
</feature>
<evidence type="ECO:0000313" key="2">
    <source>
        <dbReference type="EMBL" id="KAG5501934.1"/>
    </source>
</evidence>
<dbReference type="Proteomes" id="UP000674318">
    <property type="component" value="Unassembled WGS sequence"/>
</dbReference>
<evidence type="ECO:0000313" key="3">
    <source>
        <dbReference type="Proteomes" id="UP000674318"/>
    </source>
</evidence>
<dbReference type="RefSeq" id="XP_067756381.1">
    <property type="nucleotide sequence ID" value="XM_067900197.1"/>
</dbReference>
<feature type="compositionally biased region" description="Low complexity" evidence="1">
    <location>
        <begin position="377"/>
        <end position="396"/>
    </location>
</feature>
<feature type="compositionally biased region" description="Basic residues" evidence="1">
    <location>
        <begin position="622"/>
        <end position="663"/>
    </location>
</feature>